<dbReference type="PIRSF" id="PIRSF000956">
    <property type="entry name" value="PLC-beta"/>
    <property type="match status" value="1"/>
</dbReference>
<evidence type="ECO:0000256" key="7">
    <source>
        <dbReference type="ARBA" id="ARBA00023098"/>
    </source>
</evidence>
<dbReference type="InterPro" id="IPR035892">
    <property type="entry name" value="C2_domain_sf"/>
</dbReference>
<dbReference type="PROSITE" id="PS50008">
    <property type="entry name" value="PIPLC_Y_DOMAIN"/>
    <property type="match status" value="1"/>
</dbReference>
<dbReference type="SUPFAM" id="SSF69989">
    <property type="entry name" value="C-terminal domain of PLC-beta"/>
    <property type="match status" value="1"/>
</dbReference>
<dbReference type="PANTHER" id="PTHR10336:SF10">
    <property type="entry name" value="1-PHOSPHATIDYLINOSITOL 4,5-BISPHOSPHATE PHOSPHODIESTERASE BETA-2"/>
    <property type="match status" value="1"/>
</dbReference>
<dbReference type="FunFam" id="1.20.1230.10:FF:000004">
    <property type="entry name" value="1-phosphatidylinositol 4,5-bisphosphate phosphodiesterase"/>
    <property type="match status" value="1"/>
</dbReference>
<evidence type="ECO:0000256" key="16">
    <source>
        <dbReference type="SAM" id="MobiDB-lite"/>
    </source>
</evidence>
<dbReference type="SMART" id="SM00149">
    <property type="entry name" value="PLCYc"/>
    <property type="match status" value="1"/>
</dbReference>
<dbReference type="PANTHER" id="PTHR10336">
    <property type="entry name" value="PHOSPHOINOSITIDE-SPECIFIC PHOSPHOLIPASE C FAMILY PROTEIN"/>
    <property type="match status" value="1"/>
</dbReference>
<dbReference type="InterPro" id="IPR000008">
    <property type="entry name" value="C2_dom"/>
</dbReference>
<evidence type="ECO:0000313" key="20">
    <source>
        <dbReference type="Proteomes" id="UP000694393"/>
    </source>
</evidence>
<dbReference type="PRINTS" id="PR00390">
    <property type="entry name" value="PHPHLIPASEC"/>
</dbReference>
<proteinExistence type="predicted"/>
<protein>
    <recommendedName>
        <fullName evidence="12">1-phosphatidylinositol 4,5-bisphosphate phosphodiesterase</fullName>
        <ecNumber evidence="12">3.1.4.11</ecNumber>
    </recommendedName>
</protein>
<dbReference type="Proteomes" id="UP000694393">
    <property type="component" value="Unplaced"/>
</dbReference>
<dbReference type="FunFam" id="2.30.29.240:FF:000002">
    <property type="entry name" value="1-phosphatidylinositol 4,5-bisphosphate phosphodiesterase"/>
    <property type="match status" value="1"/>
</dbReference>
<keyword evidence="20" id="KW-1185">Reference proteome</keyword>
<evidence type="ECO:0000256" key="9">
    <source>
        <dbReference type="ARBA" id="ARBA00023674"/>
    </source>
</evidence>
<feature type="compositionally biased region" description="Basic and acidic residues" evidence="16">
    <location>
        <begin position="451"/>
        <end position="464"/>
    </location>
</feature>
<feature type="coiled-coil region" evidence="15">
    <location>
        <begin position="861"/>
        <end position="888"/>
    </location>
</feature>
<evidence type="ECO:0000256" key="2">
    <source>
        <dbReference type="ARBA" id="ARBA00022723"/>
    </source>
</evidence>
<dbReference type="GO" id="GO:0048015">
    <property type="term" value="P:phosphatidylinositol-mediated signaling"/>
    <property type="evidence" value="ECO:0007669"/>
    <property type="project" value="TreeGrafter"/>
</dbReference>
<dbReference type="InterPro" id="IPR001711">
    <property type="entry name" value="PLipase_C_Pinositol-sp_Y"/>
</dbReference>
<dbReference type="Gene3D" id="2.60.40.150">
    <property type="entry name" value="C2 domain"/>
    <property type="match status" value="1"/>
</dbReference>
<sequence>MSMLTPILTPPEVKEYLSKGERFIKWDDDTTNASPVILRVDPKGFYLYWTYQNKEMEFLDITSIRDTRVGKFAKIPKSQKLREVFNLDFPDNNFLLKTLTVVSGPDMVDLTFHNFVSYKESVGKSWAEDIMAIVRNPLTSNASRYTFLEKIIFQMFPADRKRVQAALNACHLPKGKNDAINPEDFPEKVYKTFLMNLCPRPEIDEIFTSHHSKAKPYMTKEHLAKFINKKQRDSRLNDILFPPAKPEQVQGLIEKYEPSGINIQRGQLSPEGMVWFLCGPENNVVSLDKLVLYQDMTQPLSHYFINSSHNTYLTAGQFSGISSPEMYRQTLLAGCRCVELDCWKGRPPDEEPIITHGFTMTTEILFKDAIEAIAESAFKTSLYPVILSFENHVDSPKQQAKMAEYCRTTFGDMLLTEPLEKHPLKPGVPLPSPQDLLGKILIKNKKNQSAPEDRRDSLKKERNGATDQPAPVDGNDTVWTGDVAEEDPEGEEEESGNLDEEQIKNMQSDEGTAGLEVTAYEEMSSLVNYIQPIKFDSFDLSTEQNRSYVISSFTEMKAYDLLTKSPVQFVEYNKRQMSRIYPKGTRMDSSNYMPQMFWNVGCQMVALNFQTMDAPMQQNMALFEFNGQSGYLLKHEFMRRPDKEFDPFSVDRIDVVVASTLSLTILSGQFLSERSVRTFVEVELFGLPGDPKRKYRTKLTPSPNSINPVWKEEAFVFEKILMPELASLRIVALEEGGKFIGQRIIPIIAVHSGYHHICLRSDSNMPLTMPSLFVYLEMKDYVPDSWADLTVALSNPIKFFNIQDKRSVKLKEGSAEVSVSLSSATCFVNSGSPGCSPRASQDSLYCILELQTASLEELQKMKLFMKLLKKQEKELKELERKGSKHREDLLQRYSTLFSELVTQGGRKKMISPGKTQKKKSSAEMAENADSRVLDLKEKLEIELMQLWEEQYDEIRKKKELHATEQIARLIEVAREKQASELKALKESTESDTKEIKKKLEAKRLDRIQAMIKSTGDKTTQERLKREINNSHIQEVVQIIKLMTEKMAKYQEKLEEKQAMCLAQIREKESQVMAKKNPGSNMVTQYSKSRT</sequence>
<keyword evidence="1" id="KW-0597">Phosphoprotein</keyword>
<feature type="binding site" evidence="14">
    <location>
        <position position="310"/>
    </location>
    <ligand>
        <name>Ca(2+)</name>
        <dbReference type="ChEBI" id="CHEBI:29108"/>
    </ligand>
</feature>
<evidence type="ECO:0000259" key="18">
    <source>
        <dbReference type="PROSITE" id="PS50008"/>
    </source>
</evidence>
<dbReference type="GO" id="GO:0005737">
    <property type="term" value="C:cytoplasm"/>
    <property type="evidence" value="ECO:0007669"/>
    <property type="project" value="UniProtKB-ARBA"/>
</dbReference>
<dbReference type="Gene3D" id="1.20.1230.10">
    <property type="entry name" value="Phospholipase C beta, distal C-terminal domain"/>
    <property type="match status" value="1"/>
</dbReference>
<comment type="catalytic activity">
    <reaction evidence="9">
        <text>a 1,2-diacyl-sn-glycero-3-phospho-(1D-myo-inositol-4,5-bisphosphate) + H2O = 1D-myo-inositol 1,4,5-trisphosphate + a 1,2-diacyl-sn-glycerol + H(+)</text>
        <dbReference type="Rhea" id="RHEA:33179"/>
        <dbReference type="ChEBI" id="CHEBI:15377"/>
        <dbReference type="ChEBI" id="CHEBI:15378"/>
        <dbReference type="ChEBI" id="CHEBI:17815"/>
        <dbReference type="ChEBI" id="CHEBI:58456"/>
        <dbReference type="ChEBI" id="CHEBI:203600"/>
        <dbReference type="EC" id="3.1.4.11"/>
    </reaction>
    <physiologicalReaction direction="left-to-right" evidence="9">
        <dbReference type="Rhea" id="RHEA:33180"/>
    </physiologicalReaction>
</comment>
<dbReference type="FunFam" id="2.60.40.150:FF:000105">
    <property type="entry name" value="1-phosphatidylinositol 4,5-bisphosphate phosphodiesterase"/>
    <property type="match status" value="1"/>
</dbReference>
<dbReference type="PROSITE" id="PS50004">
    <property type="entry name" value="C2"/>
    <property type="match status" value="1"/>
</dbReference>
<dbReference type="PROSITE" id="PS50007">
    <property type="entry name" value="PIPLC_X_DOMAIN"/>
    <property type="match status" value="1"/>
</dbReference>
<keyword evidence="4 14" id="KW-0106">Calcium</keyword>
<evidence type="ECO:0000256" key="3">
    <source>
        <dbReference type="ARBA" id="ARBA00022801"/>
    </source>
</evidence>
<dbReference type="FunFam" id="1.10.238.10:FF:000024">
    <property type="entry name" value="1-phosphatidylinositol 4,5-bisphosphate phosphodiesterase"/>
    <property type="match status" value="1"/>
</dbReference>
<dbReference type="Pfam" id="PF00168">
    <property type="entry name" value="C2"/>
    <property type="match status" value="1"/>
</dbReference>
<dbReference type="EC" id="3.1.4.11" evidence="12"/>
<keyword evidence="8 12" id="KW-0807">Transducer</keyword>
<dbReference type="CDD" id="cd13361">
    <property type="entry name" value="PH_PLC_beta"/>
    <property type="match status" value="1"/>
</dbReference>
<dbReference type="Pfam" id="PF08703">
    <property type="entry name" value="PLC-beta_C"/>
    <property type="match status" value="1"/>
</dbReference>
<feature type="binding site" evidence="14">
    <location>
        <position position="390"/>
    </location>
    <ligand>
        <name>Ca(2+)</name>
        <dbReference type="ChEBI" id="CHEBI:29108"/>
    </ligand>
</feature>
<feature type="domain" description="PI-PLC Y-box" evidence="18">
    <location>
        <begin position="523"/>
        <end position="639"/>
    </location>
</feature>
<dbReference type="Pfam" id="PF17787">
    <property type="entry name" value="PH_14"/>
    <property type="match status" value="1"/>
</dbReference>
<evidence type="ECO:0000259" key="17">
    <source>
        <dbReference type="PROSITE" id="PS50004"/>
    </source>
</evidence>
<dbReference type="Gene3D" id="1.10.238.10">
    <property type="entry name" value="EF-hand"/>
    <property type="match status" value="1"/>
</dbReference>
<feature type="coiled-coil region" evidence="15">
    <location>
        <begin position="1032"/>
        <end position="1059"/>
    </location>
</feature>
<feature type="active site" evidence="13">
    <location>
        <position position="309"/>
    </location>
</feature>
<dbReference type="InterPro" id="IPR016280">
    <property type="entry name" value="PLC-beta"/>
</dbReference>
<dbReference type="GO" id="GO:0016042">
    <property type="term" value="P:lipid catabolic process"/>
    <property type="evidence" value="ECO:0007669"/>
    <property type="project" value="UniProtKB-KW"/>
</dbReference>
<dbReference type="Gene3D" id="2.30.29.240">
    <property type="match status" value="1"/>
</dbReference>
<feature type="binding site" evidence="14">
    <location>
        <position position="341"/>
    </location>
    <ligand>
        <name>Ca(2+)</name>
        <dbReference type="ChEBI" id="CHEBI:29108"/>
    </ligand>
</feature>
<dbReference type="InterPro" id="IPR037862">
    <property type="entry name" value="PLC-beta_PH"/>
</dbReference>
<feature type="compositionally biased region" description="Acidic residues" evidence="16">
    <location>
        <begin position="483"/>
        <end position="500"/>
    </location>
</feature>
<dbReference type="GO" id="GO:0005509">
    <property type="term" value="F:calcium ion binding"/>
    <property type="evidence" value="ECO:0007669"/>
    <property type="project" value="UniProtKB-UniRule"/>
</dbReference>
<dbReference type="InterPro" id="IPR028403">
    <property type="entry name" value="PLC-beta2_cat"/>
</dbReference>
<evidence type="ECO:0000256" key="10">
    <source>
        <dbReference type="ARBA" id="ARBA00023726"/>
    </source>
</evidence>
<keyword evidence="3 12" id="KW-0378">Hydrolase</keyword>
<dbReference type="InterPro" id="IPR011992">
    <property type="entry name" value="EF-hand-dom_pair"/>
</dbReference>
<evidence type="ECO:0000256" key="14">
    <source>
        <dbReference type="PIRSR" id="PIRSR000956-2"/>
    </source>
</evidence>
<dbReference type="SUPFAM" id="SSF47473">
    <property type="entry name" value="EF-hand"/>
    <property type="match status" value="1"/>
</dbReference>
<keyword evidence="6 15" id="KW-0175">Coiled coil</keyword>
<evidence type="ECO:0000256" key="8">
    <source>
        <dbReference type="ARBA" id="ARBA00023224"/>
    </source>
</evidence>
<keyword evidence="5 12" id="KW-0442">Lipid degradation</keyword>
<dbReference type="AlphaFoldDB" id="A0A8C8RKK2"/>
<dbReference type="Pfam" id="PF00388">
    <property type="entry name" value="PI-PLC-X"/>
    <property type="match status" value="1"/>
</dbReference>
<evidence type="ECO:0000256" key="4">
    <source>
        <dbReference type="ARBA" id="ARBA00022837"/>
    </source>
</evidence>
<dbReference type="SMART" id="SM00239">
    <property type="entry name" value="C2"/>
    <property type="match status" value="1"/>
</dbReference>
<comment type="subunit">
    <text evidence="11">Interacts with RAC1. Forms a complex composed of at least WDR26, a G-beta:gamma unit, and PLCB2.</text>
</comment>
<dbReference type="SUPFAM" id="SSF49562">
    <property type="entry name" value="C2 domain (Calcium/lipid-binding domain, CaLB)"/>
    <property type="match status" value="1"/>
</dbReference>
<feature type="region of interest" description="Disordered" evidence="16">
    <location>
        <begin position="1070"/>
        <end position="1090"/>
    </location>
</feature>
<dbReference type="SMART" id="SM00148">
    <property type="entry name" value="PLCXc"/>
    <property type="match status" value="1"/>
</dbReference>
<dbReference type="GO" id="GO:0046488">
    <property type="term" value="P:phosphatidylinositol metabolic process"/>
    <property type="evidence" value="ECO:0007669"/>
    <property type="project" value="TreeGrafter"/>
</dbReference>
<dbReference type="GO" id="GO:0007186">
    <property type="term" value="P:G protein-coupled receptor signaling pathway"/>
    <property type="evidence" value="ECO:0007669"/>
    <property type="project" value="TreeGrafter"/>
</dbReference>
<evidence type="ECO:0000256" key="5">
    <source>
        <dbReference type="ARBA" id="ARBA00022963"/>
    </source>
</evidence>
<dbReference type="SUPFAM" id="SSF50729">
    <property type="entry name" value="PH domain-like"/>
    <property type="match status" value="1"/>
</dbReference>
<keyword evidence="7 12" id="KW-0443">Lipid metabolism</keyword>
<dbReference type="Pfam" id="PF00387">
    <property type="entry name" value="PI-PLC-Y"/>
    <property type="match status" value="1"/>
</dbReference>
<name>A0A8C8RKK2_9SAUR</name>
<feature type="active site" evidence="13">
    <location>
        <position position="356"/>
    </location>
</feature>
<dbReference type="InterPro" id="IPR000909">
    <property type="entry name" value="PLipase_C_PInositol-sp_X_dom"/>
</dbReference>
<dbReference type="CDD" id="cd00275">
    <property type="entry name" value="C2_PLC_like"/>
    <property type="match status" value="1"/>
</dbReference>
<dbReference type="Ensembl" id="ENSPCET00000007510.1">
    <property type="protein sequence ID" value="ENSPCEP00000007250.1"/>
    <property type="gene ID" value="ENSPCEG00000005738.1"/>
</dbReference>
<dbReference type="GO" id="GO:0051209">
    <property type="term" value="P:release of sequestered calcium ion into cytosol"/>
    <property type="evidence" value="ECO:0007669"/>
    <property type="project" value="TreeGrafter"/>
</dbReference>
<organism evidence="19 20">
    <name type="scientific">Pelusios castaneus</name>
    <name type="common">West African mud turtle</name>
    <dbReference type="NCBI Taxonomy" id="367368"/>
    <lineage>
        <taxon>Eukaryota</taxon>
        <taxon>Metazoa</taxon>
        <taxon>Chordata</taxon>
        <taxon>Craniata</taxon>
        <taxon>Vertebrata</taxon>
        <taxon>Euteleostomi</taxon>
        <taxon>Archelosauria</taxon>
        <taxon>Testudinata</taxon>
        <taxon>Testudines</taxon>
        <taxon>Pleurodira</taxon>
        <taxon>Pelomedusidae</taxon>
        <taxon>Pelusios</taxon>
    </lineage>
</organism>
<dbReference type="GO" id="GO:0004435">
    <property type="term" value="F:phosphatidylinositol-4,5-bisphosphate phospholipase C activity"/>
    <property type="evidence" value="ECO:0007669"/>
    <property type="project" value="UniProtKB-UniRule"/>
</dbReference>
<dbReference type="Gene3D" id="3.20.20.190">
    <property type="entry name" value="Phosphatidylinositol (PI) phosphodiesterase"/>
    <property type="match status" value="1"/>
</dbReference>
<evidence type="ECO:0000256" key="15">
    <source>
        <dbReference type="SAM" id="Coils"/>
    </source>
</evidence>
<reference evidence="19" key="2">
    <citation type="submission" date="2025-09" db="UniProtKB">
        <authorList>
            <consortium name="Ensembl"/>
        </authorList>
    </citation>
    <scope>IDENTIFICATION</scope>
</reference>
<comment type="cofactor">
    <cofactor evidence="14">
        <name>Ca(2+)</name>
        <dbReference type="ChEBI" id="CHEBI:29108"/>
    </cofactor>
    <text evidence="14">Binds 1 Ca(2+) ion per subunit.</text>
</comment>
<dbReference type="InterPro" id="IPR017946">
    <property type="entry name" value="PLC-like_Pdiesterase_TIM-brl"/>
</dbReference>
<feature type="region of interest" description="Disordered" evidence="16">
    <location>
        <begin position="442"/>
        <end position="502"/>
    </location>
</feature>
<dbReference type="InterPro" id="IPR001192">
    <property type="entry name" value="PI-PLC_fam"/>
</dbReference>
<feature type="domain" description="C2" evidence="17">
    <location>
        <begin position="642"/>
        <end position="767"/>
    </location>
</feature>
<feature type="binding site" evidence="14">
    <location>
        <position position="339"/>
    </location>
    <ligand>
        <name>Ca(2+)</name>
        <dbReference type="ChEBI" id="CHEBI:29108"/>
    </ligand>
</feature>
<evidence type="ECO:0000256" key="11">
    <source>
        <dbReference type="ARBA" id="ARBA00062585"/>
    </source>
</evidence>
<reference evidence="19" key="1">
    <citation type="submission" date="2025-08" db="UniProtKB">
        <authorList>
            <consortium name="Ensembl"/>
        </authorList>
    </citation>
    <scope>IDENTIFICATION</scope>
</reference>
<evidence type="ECO:0000256" key="13">
    <source>
        <dbReference type="PIRSR" id="PIRSR000956-1"/>
    </source>
</evidence>
<keyword evidence="2 14" id="KW-0479">Metal-binding</keyword>
<feature type="compositionally biased region" description="Polar residues" evidence="16">
    <location>
        <begin position="1077"/>
        <end position="1090"/>
    </location>
</feature>
<dbReference type="SUPFAM" id="SSF51695">
    <property type="entry name" value="PLC-like phosphodiesterases"/>
    <property type="match status" value="1"/>
</dbReference>
<evidence type="ECO:0000256" key="1">
    <source>
        <dbReference type="ARBA" id="ARBA00022553"/>
    </source>
</evidence>
<comment type="catalytic activity">
    <reaction evidence="10">
        <text>a 1,2-diacyl-sn-glycero-3-phospho-(1D-myo-inositol) + H2O = 1D-myo-inositol 1-phosphate + a 1,2-diacyl-sn-glycerol + H(+)</text>
        <dbReference type="Rhea" id="RHEA:43484"/>
        <dbReference type="ChEBI" id="CHEBI:15377"/>
        <dbReference type="ChEBI" id="CHEBI:15378"/>
        <dbReference type="ChEBI" id="CHEBI:17815"/>
        <dbReference type="ChEBI" id="CHEBI:57880"/>
        <dbReference type="ChEBI" id="CHEBI:58433"/>
    </reaction>
    <physiologicalReaction direction="left-to-right" evidence="10">
        <dbReference type="Rhea" id="RHEA:43485"/>
    </physiologicalReaction>
</comment>
<dbReference type="InterPro" id="IPR053945">
    <property type="entry name" value="PLCB1-4-like_EFh"/>
</dbReference>
<dbReference type="InterPro" id="IPR042531">
    <property type="entry name" value="PLC-beta_C_sf"/>
</dbReference>
<dbReference type="Pfam" id="PF22631">
    <property type="entry name" value="PLCB1-4-like_EFh"/>
    <property type="match status" value="1"/>
</dbReference>
<dbReference type="InterPro" id="IPR014815">
    <property type="entry name" value="PLC-beta_C"/>
</dbReference>
<dbReference type="CDD" id="cd08624">
    <property type="entry name" value="PI-PLCc_beta2"/>
    <property type="match status" value="1"/>
</dbReference>
<evidence type="ECO:0000256" key="12">
    <source>
        <dbReference type="PIRNR" id="PIRNR000956"/>
    </source>
</evidence>
<evidence type="ECO:0000256" key="6">
    <source>
        <dbReference type="ARBA" id="ARBA00023054"/>
    </source>
</evidence>
<evidence type="ECO:0000313" key="19">
    <source>
        <dbReference type="Ensembl" id="ENSPCEP00000007250.1"/>
    </source>
</evidence>
<accession>A0A8C8RKK2</accession>